<dbReference type="CDD" id="cd00165">
    <property type="entry name" value="S4"/>
    <property type="match status" value="1"/>
</dbReference>
<dbReference type="GO" id="GO:0003723">
    <property type="term" value="F:RNA binding"/>
    <property type="evidence" value="ECO:0007669"/>
    <property type="project" value="UniProtKB-KW"/>
</dbReference>
<gene>
    <name evidence="4" type="ORF">GCM10007276_31190</name>
</gene>
<reference evidence="4" key="1">
    <citation type="journal article" date="2014" name="Int. J. Syst. Evol. Microbiol.">
        <title>Complete genome sequence of Corynebacterium casei LMG S-19264T (=DSM 44701T), isolated from a smear-ripened cheese.</title>
        <authorList>
            <consortium name="US DOE Joint Genome Institute (JGI-PGF)"/>
            <person name="Walter F."/>
            <person name="Albersmeier A."/>
            <person name="Kalinowski J."/>
            <person name="Ruckert C."/>
        </authorList>
    </citation>
    <scope>NUCLEOTIDE SEQUENCE</scope>
    <source>
        <strain evidence="4">CCM 7684</strain>
    </source>
</reference>
<feature type="region of interest" description="Disordered" evidence="2">
    <location>
        <begin position="81"/>
        <end position="130"/>
    </location>
</feature>
<feature type="domain" description="RNA-binding S4" evidence="3">
    <location>
        <begin position="14"/>
        <end position="79"/>
    </location>
</feature>
<reference evidence="4" key="2">
    <citation type="submission" date="2020-09" db="EMBL/GenBank/DDBJ databases">
        <authorList>
            <person name="Sun Q."/>
            <person name="Sedlacek I."/>
        </authorList>
    </citation>
    <scope>NUCLEOTIDE SEQUENCE</scope>
    <source>
        <strain evidence="4">CCM 7684</strain>
    </source>
</reference>
<comment type="caution">
    <text evidence="4">The sequence shown here is derived from an EMBL/GenBank/DDBJ whole genome shotgun (WGS) entry which is preliminary data.</text>
</comment>
<evidence type="ECO:0000313" key="4">
    <source>
        <dbReference type="EMBL" id="GGE51895.1"/>
    </source>
</evidence>
<dbReference type="InterPro" id="IPR036986">
    <property type="entry name" value="S4_RNA-bd_sf"/>
</dbReference>
<sequence>MSGPSAEAEGAGRQRIDKWLWHARVVKTRTLAQNLVRSGHVRLNTERILDAAHWVRAGDVLTIALSERLLVYVVRQFAQRRGGASEARVLYEDQSPPPAPRTPPPAPRDPGSGRPTKKERRETDGLKETD</sequence>
<protein>
    <submittedName>
        <fullName evidence="4">RNA-binding protein S4</fullName>
    </submittedName>
</protein>
<dbReference type="RefSeq" id="WP_188410753.1">
    <property type="nucleotide sequence ID" value="NZ_BMCP01000005.1"/>
</dbReference>
<feature type="compositionally biased region" description="Basic and acidic residues" evidence="2">
    <location>
        <begin position="119"/>
        <end position="130"/>
    </location>
</feature>
<evidence type="ECO:0000256" key="1">
    <source>
        <dbReference type="PROSITE-ProRule" id="PRU00182"/>
    </source>
</evidence>
<dbReference type="AlphaFoldDB" id="A0A8J2YKV5"/>
<dbReference type="InterPro" id="IPR002942">
    <property type="entry name" value="S4_RNA-bd"/>
</dbReference>
<dbReference type="Pfam" id="PF01479">
    <property type="entry name" value="S4"/>
    <property type="match status" value="1"/>
</dbReference>
<keyword evidence="1" id="KW-0694">RNA-binding</keyword>
<dbReference type="Gene3D" id="3.10.290.10">
    <property type="entry name" value="RNA-binding S4 domain"/>
    <property type="match status" value="1"/>
</dbReference>
<proteinExistence type="predicted"/>
<dbReference type="EMBL" id="BMCP01000005">
    <property type="protein sequence ID" value="GGE51895.1"/>
    <property type="molecule type" value="Genomic_DNA"/>
</dbReference>
<feature type="compositionally biased region" description="Pro residues" evidence="2">
    <location>
        <begin position="95"/>
        <end position="108"/>
    </location>
</feature>
<dbReference type="Proteomes" id="UP000602745">
    <property type="component" value="Unassembled WGS sequence"/>
</dbReference>
<name>A0A8J2YKV5_9RHOB</name>
<accession>A0A8J2YKV5</accession>
<dbReference type="PROSITE" id="PS50889">
    <property type="entry name" value="S4"/>
    <property type="match status" value="1"/>
</dbReference>
<dbReference type="SMART" id="SM00363">
    <property type="entry name" value="S4"/>
    <property type="match status" value="1"/>
</dbReference>
<evidence type="ECO:0000259" key="3">
    <source>
        <dbReference type="SMART" id="SM00363"/>
    </source>
</evidence>
<evidence type="ECO:0000256" key="2">
    <source>
        <dbReference type="SAM" id="MobiDB-lite"/>
    </source>
</evidence>
<dbReference type="SUPFAM" id="SSF55174">
    <property type="entry name" value="Alpha-L RNA-binding motif"/>
    <property type="match status" value="1"/>
</dbReference>
<organism evidence="4 5">
    <name type="scientific">Agaricicola taiwanensis</name>
    <dbReference type="NCBI Taxonomy" id="591372"/>
    <lineage>
        <taxon>Bacteria</taxon>
        <taxon>Pseudomonadati</taxon>
        <taxon>Pseudomonadota</taxon>
        <taxon>Alphaproteobacteria</taxon>
        <taxon>Rhodobacterales</taxon>
        <taxon>Paracoccaceae</taxon>
        <taxon>Agaricicola</taxon>
    </lineage>
</organism>
<keyword evidence="5" id="KW-1185">Reference proteome</keyword>
<evidence type="ECO:0000313" key="5">
    <source>
        <dbReference type="Proteomes" id="UP000602745"/>
    </source>
</evidence>